<dbReference type="InterPro" id="IPR052184">
    <property type="entry name" value="SDR_enzymes"/>
</dbReference>
<dbReference type="InterPro" id="IPR036291">
    <property type="entry name" value="NAD(P)-bd_dom_sf"/>
</dbReference>
<dbReference type="InterPro" id="IPR002347">
    <property type="entry name" value="SDR_fam"/>
</dbReference>
<reference evidence="1" key="1">
    <citation type="submission" date="2014-12" db="EMBL/GenBank/DDBJ databases">
        <title>Genome Sequence of Valsa Canker Pathogens Uncovers a Specific Adaption of Colonization on Woody Bark.</title>
        <authorList>
            <person name="Yin Z."/>
            <person name="Liu H."/>
            <person name="Gao X."/>
            <person name="Li Z."/>
            <person name="Song N."/>
            <person name="Ke X."/>
            <person name="Dai Q."/>
            <person name="Wu Y."/>
            <person name="Sun Y."/>
            <person name="Xu J.-R."/>
            <person name="Kang Z.K."/>
            <person name="Wang L."/>
            <person name="Huang L."/>
        </authorList>
    </citation>
    <scope>NUCLEOTIDE SEQUENCE [LARGE SCALE GENOMIC DNA]</scope>
    <source>
        <strain evidence="1">03-8</strain>
    </source>
</reference>
<gene>
    <name evidence="1" type="ORF">VM1G_09043</name>
</gene>
<dbReference type="GO" id="GO:0016616">
    <property type="term" value="F:oxidoreductase activity, acting on the CH-OH group of donors, NAD or NADP as acceptor"/>
    <property type="evidence" value="ECO:0007669"/>
    <property type="project" value="TreeGrafter"/>
</dbReference>
<dbReference type="OrthoDB" id="7289984at2759"/>
<dbReference type="Pfam" id="PF00106">
    <property type="entry name" value="adh_short"/>
    <property type="match status" value="1"/>
</dbReference>
<dbReference type="SUPFAM" id="SSF51735">
    <property type="entry name" value="NAD(P)-binding Rossmann-fold domains"/>
    <property type="match status" value="1"/>
</dbReference>
<evidence type="ECO:0000313" key="1">
    <source>
        <dbReference type="EMBL" id="KUI73075.1"/>
    </source>
</evidence>
<evidence type="ECO:0000313" key="2">
    <source>
        <dbReference type="Proteomes" id="UP000078559"/>
    </source>
</evidence>
<name>A0A194WAC9_CYTMA</name>
<protein>
    <recommendedName>
        <fullName evidence="3">NAD(P)-binding protein</fullName>
    </recommendedName>
</protein>
<dbReference type="PANTHER" id="PTHR45458">
    <property type="entry name" value="SHORT-CHAIN DEHYDROGENASE/REDUCTASE SDR"/>
    <property type="match status" value="1"/>
</dbReference>
<accession>A0A194WAC9</accession>
<dbReference type="AlphaFoldDB" id="A0A194WAC9"/>
<dbReference type="SMR" id="A0A194WAC9"/>
<dbReference type="Gene3D" id="3.40.50.720">
    <property type="entry name" value="NAD(P)-binding Rossmann-like Domain"/>
    <property type="match status" value="1"/>
</dbReference>
<proteinExistence type="predicted"/>
<dbReference type="PRINTS" id="PR00081">
    <property type="entry name" value="GDHRDH"/>
</dbReference>
<dbReference type="PANTHER" id="PTHR45458:SF3">
    <property type="entry name" value="CHAIN DEHYDROGENASE (ATSC), PUTATIVE-RELATED"/>
    <property type="match status" value="1"/>
</dbReference>
<dbReference type="Proteomes" id="UP000078559">
    <property type="component" value="Chromosome 10"/>
</dbReference>
<sequence>MPSYAITGATSGIGFAIVKNLSADPANTVIALVRDETKAREKISEEFPGRKNIHVVHGDIGNTKSLKVAAGKVAAITGGGLDVLIANANYNAADWKTIGKSAIENPNFDKNMQESFRINVVGNTHLIADFIPLIKQGNLKKVLVFSSGMGDISLVVESNMESQSPYSISKAALNLAVAKFQVQYKEEGILIMAISPGVVDTQPNIEGKSLWHICFAYYIQSSFFIKCTVTSTTTTTITPKILIPHHMSRVYWE</sequence>
<keyword evidence="2" id="KW-1185">Reference proteome</keyword>
<organism evidence="1 2">
    <name type="scientific">Cytospora mali</name>
    <name type="common">Apple Valsa canker fungus</name>
    <name type="synonym">Valsa mali</name>
    <dbReference type="NCBI Taxonomy" id="578113"/>
    <lineage>
        <taxon>Eukaryota</taxon>
        <taxon>Fungi</taxon>
        <taxon>Dikarya</taxon>
        <taxon>Ascomycota</taxon>
        <taxon>Pezizomycotina</taxon>
        <taxon>Sordariomycetes</taxon>
        <taxon>Sordariomycetidae</taxon>
        <taxon>Diaporthales</taxon>
        <taxon>Cytosporaceae</taxon>
        <taxon>Cytospora</taxon>
    </lineage>
</organism>
<dbReference type="EMBL" id="CM003107">
    <property type="protein sequence ID" value="KUI73075.1"/>
    <property type="molecule type" value="Genomic_DNA"/>
</dbReference>
<evidence type="ECO:0008006" key="3">
    <source>
        <dbReference type="Google" id="ProtNLM"/>
    </source>
</evidence>